<dbReference type="Proteomes" id="UP000193719">
    <property type="component" value="Unassembled WGS sequence"/>
</dbReference>
<evidence type="ECO:0000313" key="2">
    <source>
        <dbReference type="EMBL" id="ORX59929.1"/>
    </source>
</evidence>
<evidence type="ECO:0000256" key="1">
    <source>
        <dbReference type="PROSITE-ProRule" id="PRU00023"/>
    </source>
</evidence>
<dbReference type="AlphaFoldDB" id="A0A1Y1VMD0"/>
<keyword evidence="1" id="KW-0040">ANK repeat</keyword>
<gene>
    <name evidence="2" type="ORF">BCR36DRAFT_274892</name>
</gene>
<reference evidence="2 3" key="1">
    <citation type="submission" date="2016-08" db="EMBL/GenBank/DDBJ databases">
        <title>Genomes of anaerobic fungi encode conserved fungal cellulosomes for biomass hydrolysis.</title>
        <authorList>
            <consortium name="DOE Joint Genome Institute"/>
            <person name="Haitjema C.H."/>
            <person name="Gilmore S.P."/>
            <person name="Henske J.K."/>
            <person name="Solomon K.V."/>
            <person name="De Groot R."/>
            <person name="Kuo A."/>
            <person name="Mondo S.J."/>
            <person name="Salamov A.A."/>
            <person name="Labutti K."/>
            <person name="Zhao Z."/>
            <person name="Chiniquy J."/>
            <person name="Barry K."/>
            <person name="Brewer H.M."/>
            <person name="Purvine S.O."/>
            <person name="Wright A.T."/>
            <person name="Boxma B."/>
            <person name="Van Alen T."/>
            <person name="Hackstein J.H."/>
            <person name="Baker S.E."/>
            <person name="Grigoriev I.V."/>
            <person name="O'Malley M.A."/>
        </authorList>
    </citation>
    <scope>NUCLEOTIDE SEQUENCE [LARGE SCALE GENOMIC DNA]</scope>
    <source>
        <strain evidence="3">finn</strain>
    </source>
</reference>
<keyword evidence="3" id="KW-1185">Reference proteome</keyword>
<dbReference type="Gene3D" id="1.25.40.20">
    <property type="entry name" value="Ankyrin repeat-containing domain"/>
    <property type="match status" value="1"/>
</dbReference>
<accession>A0A1Y1VMD0</accession>
<protein>
    <submittedName>
        <fullName evidence="2">Uncharacterized protein</fullName>
    </submittedName>
</protein>
<sequence>MKQCIYNTTLLEKFIKRRNINLNDLNDKKWDLIIVAIKNFLSLEVIKFLIKHGKYKSLNYKIEEEEEYNNKINYSIPIYLAISTEQFKVADLLIQNGANINYKFYYNNEEKDLFYYLYFSDTLNKRTIEY</sequence>
<dbReference type="SMART" id="SM00248">
    <property type="entry name" value="ANK"/>
    <property type="match status" value="2"/>
</dbReference>
<reference evidence="2 3" key="2">
    <citation type="submission" date="2016-08" db="EMBL/GenBank/DDBJ databases">
        <title>Pervasive Adenine N6-methylation of Active Genes in Fungi.</title>
        <authorList>
            <consortium name="DOE Joint Genome Institute"/>
            <person name="Mondo S.J."/>
            <person name="Dannebaum R.O."/>
            <person name="Kuo R.C."/>
            <person name="Labutti K."/>
            <person name="Haridas S."/>
            <person name="Kuo A."/>
            <person name="Salamov A."/>
            <person name="Ahrendt S.R."/>
            <person name="Lipzen A."/>
            <person name="Sullivan W."/>
            <person name="Andreopoulos W.B."/>
            <person name="Clum A."/>
            <person name="Lindquist E."/>
            <person name="Daum C."/>
            <person name="Ramamoorthy G.K."/>
            <person name="Gryganskyi A."/>
            <person name="Culley D."/>
            <person name="Magnuson J.K."/>
            <person name="James T.Y."/>
            <person name="O'Malley M.A."/>
            <person name="Stajich J.E."/>
            <person name="Spatafora J.W."/>
            <person name="Visel A."/>
            <person name="Grigoriev I.V."/>
        </authorList>
    </citation>
    <scope>NUCLEOTIDE SEQUENCE [LARGE SCALE GENOMIC DNA]</scope>
    <source>
        <strain evidence="3">finn</strain>
    </source>
</reference>
<dbReference type="EMBL" id="MCFH01000002">
    <property type="protein sequence ID" value="ORX59929.1"/>
    <property type="molecule type" value="Genomic_DNA"/>
</dbReference>
<dbReference type="PROSITE" id="PS50088">
    <property type="entry name" value="ANK_REPEAT"/>
    <property type="match status" value="1"/>
</dbReference>
<comment type="caution">
    <text evidence="2">The sequence shown here is derived from an EMBL/GenBank/DDBJ whole genome shotgun (WGS) entry which is preliminary data.</text>
</comment>
<organism evidence="2 3">
    <name type="scientific">Piromyces finnis</name>
    <dbReference type="NCBI Taxonomy" id="1754191"/>
    <lineage>
        <taxon>Eukaryota</taxon>
        <taxon>Fungi</taxon>
        <taxon>Fungi incertae sedis</taxon>
        <taxon>Chytridiomycota</taxon>
        <taxon>Chytridiomycota incertae sedis</taxon>
        <taxon>Neocallimastigomycetes</taxon>
        <taxon>Neocallimastigales</taxon>
        <taxon>Neocallimastigaceae</taxon>
        <taxon>Piromyces</taxon>
    </lineage>
</organism>
<feature type="non-terminal residue" evidence="2">
    <location>
        <position position="130"/>
    </location>
</feature>
<dbReference type="Pfam" id="PF12796">
    <property type="entry name" value="Ank_2"/>
    <property type="match status" value="1"/>
</dbReference>
<evidence type="ECO:0000313" key="3">
    <source>
        <dbReference type="Proteomes" id="UP000193719"/>
    </source>
</evidence>
<feature type="repeat" description="ANK" evidence="1">
    <location>
        <begin position="73"/>
        <end position="105"/>
    </location>
</feature>
<dbReference type="InterPro" id="IPR002110">
    <property type="entry name" value="Ankyrin_rpt"/>
</dbReference>
<dbReference type="SUPFAM" id="SSF48403">
    <property type="entry name" value="Ankyrin repeat"/>
    <property type="match status" value="1"/>
</dbReference>
<proteinExistence type="predicted"/>
<dbReference type="InterPro" id="IPR036770">
    <property type="entry name" value="Ankyrin_rpt-contain_sf"/>
</dbReference>
<name>A0A1Y1VMD0_9FUNG</name>